<reference evidence="2 3" key="1">
    <citation type="submission" date="2020-07" db="EMBL/GenBank/DDBJ databases">
        <title>Genomic characterization of Flavobacterium psychrophilum strains.</title>
        <authorList>
            <person name="Castillo D."/>
            <person name="Jorgensen J."/>
            <person name="Middelboe M."/>
        </authorList>
    </citation>
    <scope>NUCLEOTIDE SEQUENCE [LARGE SCALE GENOMIC DNA]</scope>
    <source>
        <strain evidence="2 3">FPS-R7</strain>
    </source>
</reference>
<dbReference type="InterPro" id="IPR023385">
    <property type="entry name" value="YopX-like_C"/>
</dbReference>
<evidence type="ECO:0000259" key="1">
    <source>
        <dbReference type="Pfam" id="PF09643"/>
    </source>
</evidence>
<dbReference type="Proteomes" id="UP000596329">
    <property type="component" value="Chromosome"/>
</dbReference>
<organism evidence="2 3">
    <name type="scientific">Flavobacterium psychrophilum</name>
    <dbReference type="NCBI Taxonomy" id="96345"/>
    <lineage>
        <taxon>Bacteria</taxon>
        <taxon>Pseudomonadati</taxon>
        <taxon>Bacteroidota</taxon>
        <taxon>Flavobacteriia</taxon>
        <taxon>Flavobacteriales</taxon>
        <taxon>Flavobacteriaceae</taxon>
        <taxon>Flavobacterium</taxon>
    </lineage>
</organism>
<dbReference type="SUPFAM" id="SSF159006">
    <property type="entry name" value="YopX-like"/>
    <property type="match status" value="1"/>
</dbReference>
<evidence type="ECO:0000313" key="2">
    <source>
        <dbReference type="EMBL" id="QRE03534.1"/>
    </source>
</evidence>
<dbReference type="Pfam" id="PF09643">
    <property type="entry name" value="YopX"/>
    <property type="match status" value="1"/>
</dbReference>
<feature type="domain" description="YopX protein" evidence="1">
    <location>
        <begin position="5"/>
        <end position="122"/>
    </location>
</feature>
<sequence length="127" mass="14794">MREIKFRIFDKKRGKIFKAHDLRFTAEEAVYEVCHDTIREDGGKHWTFTDFKEIILMQFTGLKDIEEKEIYEGDIVLGYNNPHVVAFSDSAFYLTYKNSSVRLSRTCGALKIIGNIYENPELTQTTS</sequence>
<protein>
    <recommendedName>
        <fullName evidence="1">YopX protein domain-containing protein</fullName>
    </recommendedName>
</protein>
<proteinExistence type="predicted"/>
<dbReference type="AlphaFoldDB" id="A0A7U2NEG7"/>
<name>A0A7U2NEG7_FLAPS</name>
<dbReference type="RefSeq" id="WP_203095850.1">
    <property type="nucleotide sequence ID" value="NZ_CP059075.1"/>
</dbReference>
<evidence type="ECO:0000313" key="3">
    <source>
        <dbReference type="Proteomes" id="UP000596329"/>
    </source>
</evidence>
<dbReference type="NCBIfam" id="TIGR01671">
    <property type="entry name" value="phage_TIGR01671"/>
    <property type="match status" value="1"/>
</dbReference>
<dbReference type="Gene3D" id="2.30.30.290">
    <property type="entry name" value="YopX-like domains"/>
    <property type="match status" value="1"/>
</dbReference>
<dbReference type="EMBL" id="CP059075">
    <property type="protein sequence ID" value="QRE03534.1"/>
    <property type="molecule type" value="Genomic_DNA"/>
</dbReference>
<dbReference type="InterPro" id="IPR019096">
    <property type="entry name" value="YopX_protein"/>
</dbReference>
<accession>A0A7U2NEG7</accession>
<dbReference type="InterPro" id="IPR010024">
    <property type="entry name" value="CHP16711"/>
</dbReference>
<gene>
    <name evidence="2" type="ORF">H0H26_11680</name>
</gene>